<keyword evidence="3" id="KW-1185">Reference proteome</keyword>
<evidence type="ECO:0000313" key="2">
    <source>
        <dbReference type="EMBL" id="MBV4553460.1"/>
    </source>
</evidence>
<dbReference type="RefSeq" id="WP_186638555.1">
    <property type="nucleotide sequence ID" value="NZ_JABWQX020000002.1"/>
</dbReference>
<accession>A0A923JSZ4</accession>
<dbReference type="Proteomes" id="UP000659438">
    <property type="component" value="Unassembled WGS sequence"/>
</dbReference>
<organism evidence="1">
    <name type="scientific">Pseudomonas marvdashtae</name>
    <dbReference type="NCBI Taxonomy" id="2745500"/>
    <lineage>
        <taxon>Bacteria</taxon>
        <taxon>Pseudomonadati</taxon>
        <taxon>Pseudomonadota</taxon>
        <taxon>Gammaproteobacteria</taxon>
        <taxon>Pseudomonadales</taxon>
        <taxon>Pseudomonadaceae</taxon>
        <taxon>Pseudomonas</taxon>
    </lineage>
</organism>
<comment type="caution">
    <text evidence="1">The sequence shown here is derived from an EMBL/GenBank/DDBJ whole genome shotgun (WGS) entry which is preliminary data.</text>
</comment>
<reference evidence="1 3" key="1">
    <citation type="journal article" date="2020" name="Microorganisms">
        <title>Reliable Identification of Environmental Pseudomonas Isolates Using the rpoD Gene.</title>
        <authorList>
            <consortium name="The Broad Institute Genome Sequencing Platform"/>
            <person name="Girard L."/>
            <person name="Lood C."/>
            <person name="Rokni-Zadeh H."/>
            <person name="van Noort V."/>
            <person name="Lavigne R."/>
            <person name="De Mot R."/>
        </authorList>
    </citation>
    <scope>NUCLEOTIDE SEQUENCE</scope>
    <source>
        <strain evidence="1 3">SWRI102</strain>
    </source>
</reference>
<dbReference type="AlphaFoldDB" id="A0A923JSZ4"/>
<gene>
    <name evidence="2" type="ORF">HU742_020135</name>
    <name evidence="1" type="ORF">HU742_19310</name>
</gene>
<reference evidence="1" key="2">
    <citation type="submission" date="2020-07" db="EMBL/GenBank/DDBJ databases">
        <authorList>
            <person name="Lood C."/>
            <person name="Girard L."/>
        </authorList>
    </citation>
    <scope>NUCLEOTIDE SEQUENCE</scope>
    <source>
        <strain evidence="1">SWRI102</strain>
    </source>
</reference>
<dbReference type="EMBL" id="JABWQX020000002">
    <property type="protein sequence ID" value="MBV4553460.1"/>
    <property type="molecule type" value="Genomic_DNA"/>
</dbReference>
<evidence type="ECO:0000313" key="1">
    <source>
        <dbReference type="EMBL" id="MBC3397366.1"/>
    </source>
</evidence>
<protein>
    <submittedName>
        <fullName evidence="1">Uncharacterized protein</fullName>
    </submittedName>
</protein>
<reference evidence="2" key="3">
    <citation type="submission" date="2021-06" db="EMBL/GenBank/DDBJ databases">
        <title>Updating the genus Pseudomonas: Description of 43 new species and partition of the Pseudomonas putida group.</title>
        <authorList>
            <person name="Girard L."/>
            <person name="Lood C."/>
            <person name="Vandamme P."/>
            <person name="Rokni-Zadeh H."/>
            <person name="Van Noort V."/>
            <person name="Hofte M."/>
            <person name="Lavigne R."/>
            <person name="De Mot R."/>
        </authorList>
    </citation>
    <scope>NUCLEOTIDE SEQUENCE</scope>
    <source>
        <strain evidence="2">SWRI102</strain>
    </source>
</reference>
<evidence type="ECO:0000313" key="3">
    <source>
        <dbReference type="Proteomes" id="UP000659438"/>
    </source>
</evidence>
<proteinExistence type="predicted"/>
<sequence>MDELWKVRAYVIKLALAVRWQNKKQQSLIKRKNIMSILLPSIDESMRFFETVRLAPVSVADLSAGAPRSSRLTAMAEKSESQSVAQADVLLANENPAIIGFADNLDGDTKHAAADSIHFAERVATFKFDKNTQPLEWHELYSDAMRHCGWTMTSNKYQELTTSETSLTMDSIVLEIVQAVAGRNAPAMLDLLLGVFDRVRSDEELVNLFDSTSAKGADKDFRIVPCIQSPGGTPITAFLAVDCTLSSSQGGAWFWKWKVSRLQMKRVATMAELNMRIHDRNRDLIYQKLDKSSDEFFNSIEL</sequence>
<dbReference type="EMBL" id="JABWQX010000007">
    <property type="protein sequence ID" value="MBC3397366.1"/>
    <property type="molecule type" value="Genomic_DNA"/>
</dbReference>
<name>A0A923JSZ4_9PSED</name>